<reference evidence="1" key="1">
    <citation type="submission" date="2022-10" db="EMBL/GenBank/DDBJ databases">
        <title>Complete Genome of Trichothecium roseum strain YXFP-22015, a Plant Pathogen Isolated from Citrus.</title>
        <authorList>
            <person name="Wang Y."/>
            <person name="Zhu L."/>
        </authorList>
    </citation>
    <scope>NUCLEOTIDE SEQUENCE</scope>
    <source>
        <strain evidence="1">YXFP-22015</strain>
    </source>
</reference>
<comment type="caution">
    <text evidence="1">The sequence shown here is derived from an EMBL/GenBank/DDBJ whole genome shotgun (WGS) entry which is preliminary data.</text>
</comment>
<organism evidence="1 2">
    <name type="scientific">Trichothecium roseum</name>
    <dbReference type="NCBI Taxonomy" id="47278"/>
    <lineage>
        <taxon>Eukaryota</taxon>
        <taxon>Fungi</taxon>
        <taxon>Dikarya</taxon>
        <taxon>Ascomycota</taxon>
        <taxon>Pezizomycotina</taxon>
        <taxon>Sordariomycetes</taxon>
        <taxon>Hypocreomycetidae</taxon>
        <taxon>Hypocreales</taxon>
        <taxon>Hypocreales incertae sedis</taxon>
        <taxon>Trichothecium</taxon>
    </lineage>
</organism>
<protein>
    <submittedName>
        <fullName evidence="1">Uncharacterized protein</fullName>
    </submittedName>
</protein>
<keyword evidence="2" id="KW-1185">Reference proteome</keyword>
<proteinExistence type="predicted"/>
<evidence type="ECO:0000313" key="2">
    <source>
        <dbReference type="Proteomes" id="UP001163324"/>
    </source>
</evidence>
<gene>
    <name evidence="1" type="ORF">N3K66_004075</name>
</gene>
<dbReference type="EMBL" id="CM047942">
    <property type="protein sequence ID" value="KAI9902258.1"/>
    <property type="molecule type" value="Genomic_DNA"/>
</dbReference>
<name>A0ACC0V794_9HYPO</name>
<evidence type="ECO:0000313" key="1">
    <source>
        <dbReference type="EMBL" id="KAI9902258.1"/>
    </source>
</evidence>
<accession>A0ACC0V794</accession>
<dbReference type="Proteomes" id="UP001163324">
    <property type="component" value="Chromosome 3"/>
</dbReference>
<sequence length="545" mass="61799">MAILSKTALPPIEAALIATGLKVVSLGILISGVWICWTYRNRGFWTSSSANAKWIPGPKGKAFRGSVQELQTNGAASCKAWYSLYERYGPAYELTVPFFRMHVINHPTYLEHIQKHNSKNYVRGAFARNVFETLHRSSIFIADGQHWHVQRKTATKAFSKQNFERHITRSLHHWLGVVVKLLSNLAREDREFDFQALNGRLMFCLFLQIAFHEEELASEILSEDPRCLDAMPAYVQAFDEANYLFDRRRRDPLWKLNEKLSGEDKISQKAVNLFYEQIDGVIKRRIEAMKQGYKPNPDDGVDLLDLFLQSTQDTWTLGGMVFAFLSAGRDTTAFSISWLMKEIHHDDNKHLDAANRIRAEASDLGFTTDFLTYGDAPKLRFTNAMWDENARINTVSPAGQMEAAEDDVLPAVPELNMPPRKIKKGDIVSYQNYVLSRMPQVWGEDAAVFNPSRWFKENGESISFSPFKYHSWNAGPRSCLGRALATYEGITIVVAVLQRFDVLLADTTGTYEPLAALNMGIKGGLRMKVRPRAVSQPTDSLISTE</sequence>